<comment type="caution">
    <text evidence="15">The sequence shown here is derived from an EMBL/GenBank/DDBJ whole genome shotgun (WGS) entry which is preliminary data.</text>
</comment>
<dbReference type="InterPro" id="IPR010978">
    <property type="entry name" value="tRNA-bd_arm"/>
</dbReference>
<evidence type="ECO:0000256" key="2">
    <source>
        <dbReference type="ARBA" id="ARBA00010207"/>
    </source>
</evidence>
<sequence>MDKEAISKIQKAAESSIEQAKSLEELERIRIKVFGRKGELTQILRGLSSLPIEERKEIGRLANLAKEQLTARLAARKVELETSQATTEDKIDVTLPGYRLWRGSRHPITQTLDEILAIFVGMGYQEELGPEIETEWYNYDALNFPPDHPARDMIACFYLGQGLLLRSHTSPVQIRVMERKKPPIRIVAPGRVFRPDAFDASHSPVFYQVEGLYVDEGVSMADLKGTLEVFSKKMFGEKTKIRFSPSYFPFTEPSAELAILCVVCEGQGCKTCKNSGWLEILGCGMVHPKVLENVGYDSVKYTGFAFGMGVERIAMIKYAIDDIRLFYENDLRFLEQF</sequence>
<gene>
    <name evidence="13" type="primary">pheS</name>
    <name evidence="15" type="ORF">ENW73_00190</name>
</gene>
<keyword evidence="8 13" id="KW-0067">ATP-binding</keyword>
<dbReference type="InterPro" id="IPR004529">
    <property type="entry name" value="Phe-tRNA-synth_IIc_asu"/>
</dbReference>
<dbReference type="PROSITE" id="PS50862">
    <property type="entry name" value="AA_TRNA_LIGASE_II"/>
    <property type="match status" value="1"/>
</dbReference>
<evidence type="ECO:0000256" key="4">
    <source>
        <dbReference type="ARBA" id="ARBA00022490"/>
    </source>
</evidence>
<dbReference type="Gene3D" id="3.30.930.10">
    <property type="entry name" value="Bira Bifunctional Protein, Domain 2"/>
    <property type="match status" value="1"/>
</dbReference>
<keyword evidence="7 13" id="KW-0547">Nucleotide-binding</keyword>
<dbReference type="InterPro" id="IPR022911">
    <property type="entry name" value="Phe_tRNA_ligase_alpha1_bac"/>
</dbReference>
<comment type="subcellular location">
    <subcellularLocation>
        <location evidence="1 13">Cytoplasm</location>
    </subcellularLocation>
</comment>
<dbReference type="SUPFAM" id="SSF55681">
    <property type="entry name" value="Class II aaRS and biotin synthetases"/>
    <property type="match status" value="1"/>
</dbReference>
<evidence type="ECO:0000259" key="14">
    <source>
        <dbReference type="PROSITE" id="PS50862"/>
    </source>
</evidence>
<dbReference type="InterPro" id="IPR004188">
    <property type="entry name" value="Phe-tRNA_ligase_II_N"/>
</dbReference>
<dbReference type="EC" id="6.1.1.20" evidence="13"/>
<dbReference type="AlphaFoldDB" id="A0A7C6A7Y3"/>
<keyword evidence="6 13" id="KW-0479">Metal-binding</keyword>
<evidence type="ECO:0000256" key="5">
    <source>
        <dbReference type="ARBA" id="ARBA00022598"/>
    </source>
</evidence>
<evidence type="ECO:0000256" key="10">
    <source>
        <dbReference type="ARBA" id="ARBA00022917"/>
    </source>
</evidence>
<reference evidence="15" key="1">
    <citation type="journal article" date="2020" name="mSystems">
        <title>Genome- and Community-Level Interaction Insights into Carbon Utilization and Element Cycling Functions of Hydrothermarchaeota in Hydrothermal Sediment.</title>
        <authorList>
            <person name="Zhou Z."/>
            <person name="Liu Y."/>
            <person name="Xu W."/>
            <person name="Pan J."/>
            <person name="Luo Z.H."/>
            <person name="Li M."/>
        </authorList>
    </citation>
    <scope>NUCLEOTIDE SEQUENCE [LARGE SCALE GENOMIC DNA]</scope>
    <source>
        <strain evidence="15">SpSt-876</strain>
    </source>
</reference>
<evidence type="ECO:0000313" key="15">
    <source>
        <dbReference type="EMBL" id="HHS51272.1"/>
    </source>
</evidence>
<comment type="similarity">
    <text evidence="2 13">Belongs to the class-II aminoacyl-tRNA synthetase family. Phe-tRNA synthetase alpha subunit type 1 subfamily.</text>
</comment>
<dbReference type="PANTHER" id="PTHR11538:SF41">
    <property type="entry name" value="PHENYLALANINE--TRNA LIGASE, MITOCHONDRIAL"/>
    <property type="match status" value="1"/>
</dbReference>
<feature type="binding site" evidence="13">
    <location>
        <position position="252"/>
    </location>
    <ligand>
        <name>Mg(2+)</name>
        <dbReference type="ChEBI" id="CHEBI:18420"/>
        <note>shared with beta subunit</note>
    </ligand>
</feature>
<dbReference type="Pfam" id="PF01409">
    <property type="entry name" value="tRNA-synt_2d"/>
    <property type="match status" value="1"/>
</dbReference>
<comment type="cofactor">
    <cofactor evidence="13">
        <name>Mg(2+)</name>
        <dbReference type="ChEBI" id="CHEBI:18420"/>
    </cofactor>
    <text evidence="13">Binds 2 magnesium ions per tetramer.</text>
</comment>
<evidence type="ECO:0000256" key="3">
    <source>
        <dbReference type="ARBA" id="ARBA00011209"/>
    </source>
</evidence>
<evidence type="ECO:0000256" key="8">
    <source>
        <dbReference type="ARBA" id="ARBA00022840"/>
    </source>
</evidence>
<evidence type="ECO:0000256" key="9">
    <source>
        <dbReference type="ARBA" id="ARBA00022842"/>
    </source>
</evidence>
<comment type="subunit">
    <text evidence="3 13">Tetramer of two alpha and two beta subunits.</text>
</comment>
<dbReference type="HAMAP" id="MF_00281">
    <property type="entry name" value="Phe_tRNA_synth_alpha1"/>
    <property type="match status" value="1"/>
</dbReference>
<feature type="domain" description="Aminoacyl-transfer RNA synthetases class-II family profile" evidence="14">
    <location>
        <begin position="108"/>
        <end position="316"/>
    </location>
</feature>
<proteinExistence type="inferred from homology"/>
<dbReference type="EMBL" id="DTLI01000008">
    <property type="protein sequence ID" value="HHS51272.1"/>
    <property type="molecule type" value="Genomic_DNA"/>
</dbReference>
<keyword evidence="5 13" id="KW-0436">Ligase</keyword>
<dbReference type="GO" id="GO:0000049">
    <property type="term" value="F:tRNA binding"/>
    <property type="evidence" value="ECO:0007669"/>
    <property type="project" value="InterPro"/>
</dbReference>
<dbReference type="GO" id="GO:0005524">
    <property type="term" value="F:ATP binding"/>
    <property type="evidence" value="ECO:0007669"/>
    <property type="project" value="UniProtKB-UniRule"/>
</dbReference>
<keyword evidence="4 13" id="KW-0963">Cytoplasm</keyword>
<dbReference type="CDD" id="cd00496">
    <property type="entry name" value="PheRS_alpha_core"/>
    <property type="match status" value="1"/>
</dbReference>
<keyword evidence="11 13" id="KW-0030">Aminoacyl-tRNA synthetase</keyword>
<dbReference type="SUPFAM" id="SSF46589">
    <property type="entry name" value="tRNA-binding arm"/>
    <property type="match status" value="1"/>
</dbReference>
<dbReference type="FunFam" id="3.30.930.10:FF:000003">
    <property type="entry name" value="Phenylalanine--tRNA ligase alpha subunit"/>
    <property type="match status" value="1"/>
</dbReference>
<dbReference type="Pfam" id="PF02912">
    <property type="entry name" value="Phe_tRNA-synt_N"/>
    <property type="match status" value="1"/>
</dbReference>
<evidence type="ECO:0000256" key="12">
    <source>
        <dbReference type="ARBA" id="ARBA00049255"/>
    </source>
</evidence>
<evidence type="ECO:0000256" key="7">
    <source>
        <dbReference type="ARBA" id="ARBA00022741"/>
    </source>
</evidence>
<organism evidence="15">
    <name type="scientific">candidate division WOR-3 bacterium</name>
    <dbReference type="NCBI Taxonomy" id="2052148"/>
    <lineage>
        <taxon>Bacteria</taxon>
        <taxon>Bacteria division WOR-3</taxon>
    </lineage>
</organism>
<evidence type="ECO:0000256" key="6">
    <source>
        <dbReference type="ARBA" id="ARBA00022723"/>
    </source>
</evidence>
<evidence type="ECO:0000256" key="11">
    <source>
        <dbReference type="ARBA" id="ARBA00023146"/>
    </source>
</evidence>
<dbReference type="InterPro" id="IPR045864">
    <property type="entry name" value="aa-tRNA-synth_II/BPL/LPL"/>
</dbReference>
<dbReference type="InterPro" id="IPR006195">
    <property type="entry name" value="aa-tRNA-synth_II"/>
</dbReference>
<keyword evidence="10 13" id="KW-0648">Protein biosynthesis</keyword>
<dbReference type="GO" id="GO:0005737">
    <property type="term" value="C:cytoplasm"/>
    <property type="evidence" value="ECO:0007669"/>
    <property type="project" value="UniProtKB-SubCell"/>
</dbReference>
<dbReference type="GO" id="GO:0006432">
    <property type="term" value="P:phenylalanyl-tRNA aminoacylation"/>
    <property type="evidence" value="ECO:0007669"/>
    <property type="project" value="UniProtKB-UniRule"/>
</dbReference>
<dbReference type="NCBIfam" id="TIGR00468">
    <property type="entry name" value="pheS"/>
    <property type="match status" value="1"/>
</dbReference>
<dbReference type="GO" id="GO:0000287">
    <property type="term" value="F:magnesium ion binding"/>
    <property type="evidence" value="ECO:0007669"/>
    <property type="project" value="UniProtKB-UniRule"/>
</dbReference>
<dbReference type="PANTHER" id="PTHR11538">
    <property type="entry name" value="PHENYLALANYL-TRNA SYNTHETASE"/>
    <property type="match status" value="1"/>
</dbReference>
<comment type="catalytic activity">
    <reaction evidence="12 13">
        <text>tRNA(Phe) + L-phenylalanine + ATP = L-phenylalanyl-tRNA(Phe) + AMP + diphosphate + H(+)</text>
        <dbReference type="Rhea" id="RHEA:19413"/>
        <dbReference type="Rhea" id="RHEA-COMP:9668"/>
        <dbReference type="Rhea" id="RHEA-COMP:9699"/>
        <dbReference type="ChEBI" id="CHEBI:15378"/>
        <dbReference type="ChEBI" id="CHEBI:30616"/>
        <dbReference type="ChEBI" id="CHEBI:33019"/>
        <dbReference type="ChEBI" id="CHEBI:58095"/>
        <dbReference type="ChEBI" id="CHEBI:78442"/>
        <dbReference type="ChEBI" id="CHEBI:78531"/>
        <dbReference type="ChEBI" id="CHEBI:456215"/>
        <dbReference type="EC" id="6.1.1.20"/>
    </reaction>
</comment>
<keyword evidence="9 13" id="KW-0460">Magnesium</keyword>
<evidence type="ECO:0000256" key="13">
    <source>
        <dbReference type="HAMAP-Rule" id="MF_00281"/>
    </source>
</evidence>
<evidence type="ECO:0000256" key="1">
    <source>
        <dbReference type="ARBA" id="ARBA00004496"/>
    </source>
</evidence>
<accession>A0A7C6A7Y3</accession>
<name>A0A7C6A7Y3_UNCW3</name>
<dbReference type="InterPro" id="IPR002319">
    <property type="entry name" value="Phenylalanyl-tRNA_Synthase"/>
</dbReference>
<protein>
    <recommendedName>
        <fullName evidence="13">Phenylalanine--tRNA ligase alpha subunit</fullName>
        <ecNumber evidence="13">6.1.1.20</ecNumber>
    </recommendedName>
    <alternativeName>
        <fullName evidence="13">Phenylalanyl-tRNA synthetase alpha subunit</fullName>
        <shortName evidence="13">PheRS</shortName>
    </alternativeName>
</protein>
<dbReference type="GO" id="GO:0004826">
    <property type="term" value="F:phenylalanine-tRNA ligase activity"/>
    <property type="evidence" value="ECO:0007669"/>
    <property type="project" value="UniProtKB-UniRule"/>
</dbReference>